<reference evidence="2 3" key="1">
    <citation type="submission" date="2024-05" db="EMBL/GenBank/DDBJ databases">
        <title>Burkholderia sp. Nov. a novel bacteria isolated from rhizosphere soil of Camellia sinensis.</title>
        <authorList>
            <person name="Dong Y."/>
        </authorList>
    </citation>
    <scope>NUCLEOTIDE SEQUENCE [LARGE SCALE GENOMIC DNA]</scope>
    <source>
        <strain evidence="2 3">GS2Y</strain>
    </source>
</reference>
<comment type="caution">
    <text evidence="2">The sequence shown here is derived from an EMBL/GenBank/DDBJ whole genome shotgun (WGS) entry which is preliminary data.</text>
</comment>
<dbReference type="Pfam" id="PF10593">
    <property type="entry name" value="Z1"/>
    <property type="match status" value="1"/>
</dbReference>
<sequence length="710" mass="79787">MGFYSRLREDRKDDEALQTCIENVVDQLDSASDPSMPGMLLGKIQSGKTRGFLGVIARAFDRDYDIAIVLTKGTRTLAHQTVKRIGRDFKNFIDNDEIVLFDIMEAPLPLRKAELKRKIIIVAKKQTNNLSRIQKFFDEDHPILKDRRVLLVDDEADMASIRFSKKKGENTFDQGSIANQMDLLRGTIERISFLQVTATPYALYLQPDNYDKASEAKEVFYPKKPTFTELLPIHDAYVGGDAYFGGHGPDDPRHYLYVEVDKKEHDALRSNDGRTIREDRLWTSENIKTLRRSLMTFLLSVAVRRWQQRILEQAPQKYAMIMHNDTQREAHNWQSETADKIQKAFEAAVQSNDPRLRVIFDEAYADIESSVCADRGHLPSADDLFDQVCEMIDDGEFNIQLVNSDVQLGPLLDPETAELRLRTKANLFIGGSILDRGITVPNLLAFYYGRNPKKMQADTVLQHSRMYGARPKADLAVTRFYTSHDVYSRLVQIHSLETALREAFEDGSHDQGVVFIQNDAKNGIIPCAPNKISLSNVVAVKANQILTPTGFDTVSNTSLKKLIKAAENLIPEECIDSQTFSEIDIDTASSIIEIISKSIVDNNEPGFDWEAMSGLLQYYANKSNGKVFVLMETGRQLDRGASGDRSGLSILGTAELRNLVKEPTRQAPAIIILKQEGGSELGWKAGPFLWPMLASPPQAKSCVFATKVAP</sequence>
<evidence type="ECO:0000313" key="3">
    <source>
        <dbReference type="Proteomes" id="UP001466933"/>
    </source>
</evidence>
<dbReference type="RefSeq" id="WP_343495084.1">
    <property type="nucleotide sequence ID" value="NZ_JBCPYA010000022.1"/>
</dbReference>
<feature type="domain" description="Putative endonuclease Z1" evidence="1">
    <location>
        <begin position="290"/>
        <end position="507"/>
    </location>
</feature>
<protein>
    <submittedName>
        <fullName evidence="2">Z1 domain-containing protein</fullName>
    </submittedName>
</protein>
<accession>A0ABU9WSP9</accession>
<organism evidence="2 3">
    <name type="scientific">Burkholderia theae</name>
    <dbReference type="NCBI Taxonomy" id="3143496"/>
    <lineage>
        <taxon>Bacteria</taxon>
        <taxon>Pseudomonadati</taxon>
        <taxon>Pseudomonadota</taxon>
        <taxon>Betaproteobacteria</taxon>
        <taxon>Burkholderiales</taxon>
        <taxon>Burkholderiaceae</taxon>
        <taxon>Burkholderia</taxon>
    </lineage>
</organism>
<evidence type="ECO:0000259" key="1">
    <source>
        <dbReference type="Pfam" id="PF10593"/>
    </source>
</evidence>
<gene>
    <name evidence="2" type="ORF">VOI36_34965</name>
</gene>
<name>A0ABU9WSP9_9BURK</name>
<dbReference type="InterPro" id="IPR018310">
    <property type="entry name" value="Put_endonuclease_Z1-dom"/>
</dbReference>
<dbReference type="EMBL" id="JBCPYA010000022">
    <property type="protein sequence ID" value="MEN2475114.1"/>
    <property type="molecule type" value="Genomic_DNA"/>
</dbReference>
<keyword evidence="3" id="KW-1185">Reference proteome</keyword>
<evidence type="ECO:0000313" key="2">
    <source>
        <dbReference type="EMBL" id="MEN2475114.1"/>
    </source>
</evidence>
<dbReference type="Proteomes" id="UP001466933">
    <property type="component" value="Unassembled WGS sequence"/>
</dbReference>
<proteinExistence type="predicted"/>